<dbReference type="InterPro" id="IPR025633">
    <property type="entry name" value="DUF4291"/>
</dbReference>
<proteinExistence type="predicted"/>
<accession>A0A2U3DWM8</accession>
<protein>
    <recommendedName>
        <fullName evidence="3">ATP-dependent RNA helicase DHX8</fullName>
    </recommendedName>
</protein>
<dbReference type="Proteomes" id="UP000245956">
    <property type="component" value="Unassembled WGS sequence"/>
</dbReference>
<dbReference type="PANTHER" id="PTHR38567:SF1">
    <property type="entry name" value="DUF4291 DOMAIN-CONTAINING PROTEIN"/>
    <property type="match status" value="1"/>
</dbReference>
<evidence type="ECO:0000313" key="2">
    <source>
        <dbReference type="Proteomes" id="UP000245956"/>
    </source>
</evidence>
<dbReference type="PANTHER" id="PTHR38567">
    <property type="entry name" value="DUF4291 DOMAIN-CONTAINING PROTEIN"/>
    <property type="match status" value="1"/>
</dbReference>
<dbReference type="EMBL" id="LCWV01000023">
    <property type="protein sequence ID" value="PWI66660.1"/>
    <property type="molecule type" value="Genomic_DNA"/>
</dbReference>
<name>A0A2U3DWM8_PURLI</name>
<reference evidence="1 2" key="1">
    <citation type="journal article" date="2016" name="Front. Microbiol.">
        <title>Genome and transcriptome sequences reveal the specific parasitism of the nematophagous Purpureocillium lilacinum 36-1.</title>
        <authorList>
            <person name="Xie J."/>
            <person name="Li S."/>
            <person name="Mo C."/>
            <person name="Xiao X."/>
            <person name="Peng D."/>
            <person name="Wang G."/>
            <person name="Xiao Y."/>
        </authorList>
    </citation>
    <scope>NUCLEOTIDE SEQUENCE [LARGE SCALE GENOMIC DNA]</scope>
    <source>
        <strain evidence="1 2">36-1</strain>
    </source>
</reference>
<evidence type="ECO:0000313" key="1">
    <source>
        <dbReference type="EMBL" id="PWI66660.1"/>
    </source>
</evidence>
<evidence type="ECO:0008006" key="3">
    <source>
        <dbReference type="Google" id="ProtNLM"/>
    </source>
</evidence>
<comment type="caution">
    <text evidence="1">The sequence shown here is derived from an EMBL/GenBank/DDBJ whole genome shotgun (WGS) entry which is preliminary data.</text>
</comment>
<gene>
    <name evidence="1" type="ORF">PCL_04798</name>
</gene>
<dbReference type="Pfam" id="PF14124">
    <property type="entry name" value="DUF4291"/>
    <property type="match status" value="1"/>
</dbReference>
<sequence length="381" mass="42640">MMLHEAVAQGPFPILPWPTCLGAPTLWVRGFGRCCLFVGGYITYECLTNALSVSSKKVGTDNTLSSVAGIVTCHPLEAFGDSHALHSRPPPTIKRLDHAERVTAKAYQLWLLAKHQFSPAPRIGFIAPARSEELFFITDNLITLLAQIHPSSSQFHAAHTSACHPSATMTAPQVPYRQIRALYDDDTVTVYQAYKRSIADAAVKEQRLNASPDFRPGRMTWIKPSWAWMMYRAGYSFKDPRQERILALKMKRQHFVALLERGVLSTHKPSAGEAQDTSRDKTTEVRIQWDPERTPKLDVLPYRSIQIGVPGSLSTTWATEWIDSIQDVTETARRLKETIDQRPDISTDELVQLGLVPDERPLPVSDELAAILRMDVPTTTG</sequence>
<dbReference type="AlphaFoldDB" id="A0A2U3DWM8"/>
<organism evidence="1 2">
    <name type="scientific">Purpureocillium lilacinum</name>
    <name type="common">Paecilomyces lilacinus</name>
    <dbReference type="NCBI Taxonomy" id="33203"/>
    <lineage>
        <taxon>Eukaryota</taxon>
        <taxon>Fungi</taxon>
        <taxon>Dikarya</taxon>
        <taxon>Ascomycota</taxon>
        <taxon>Pezizomycotina</taxon>
        <taxon>Sordariomycetes</taxon>
        <taxon>Hypocreomycetidae</taxon>
        <taxon>Hypocreales</taxon>
        <taxon>Ophiocordycipitaceae</taxon>
        <taxon>Purpureocillium</taxon>
    </lineage>
</organism>